<gene>
    <name evidence="2" type="ORF">FGO68_gene10472</name>
</gene>
<evidence type="ECO:0000313" key="3">
    <source>
        <dbReference type="Proteomes" id="UP000785679"/>
    </source>
</evidence>
<comment type="caution">
    <text evidence="2">The sequence shown here is derived from an EMBL/GenBank/DDBJ whole genome shotgun (WGS) entry which is preliminary data.</text>
</comment>
<name>A0A8J8NQN6_HALGN</name>
<evidence type="ECO:0000256" key="1">
    <source>
        <dbReference type="SAM" id="MobiDB-lite"/>
    </source>
</evidence>
<dbReference type="EMBL" id="RRYP01008445">
    <property type="protein sequence ID" value="TNV79767.1"/>
    <property type="molecule type" value="Genomic_DNA"/>
</dbReference>
<protein>
    <submittedName>
        <fullName evidence="2">Uncharacterized protein</fullName>
    </submittedName>
</protein>
<evidence type="ECO:0000313" key="2">
    <source>
        <dbReference type="EMBL" id="TNV79767.1"/>
    </source>
</evidence>
<dbReference type="AlphaFoldDB" id="A0A8J8NQN6"/>
<keyword evidence="3" id="KW-1185">Reference proteome</keyword>
<proteinExistence type="predicted"/>
<accession>A0A8J8NQN6</accession>
<feature type="compositionally biased region" description="Polar residues" evidence="1">
    <location>
        <begin position="127"/>
        <end position="139"/>
    </location>
</feature>
<dbReference type="Proteomes" id="UP000785679">
    <property type="component" value="Unassembled WGS sequence"/>
</dbReference>
<organism evidence="2 3">
    <name type="scientific">Halteria grandinella</name>
    <dbReference type="NCBI Taxonomy" id="5974"/>
    <lineage>
        <taxon>Eukaryota</taxon>
        <taxon>Sar</taxon>
        <taxon>Alveolata</taxon>
        <taxon>Ciliophora</taxon>
        <taxon>Intramacronucleata</taxon>
        <taxon>Spirotrichea</taxon>
        <taxon>Stichotrichia</taxon>
        <taxon>Sporadotrichida</taxon>
        <taxon>Halteriidae</taxon>
        <taxon>Halteria</taxon>
    </lineage>
</organism>
<sequence length="139" mass="15790">MRSKARCTLLRNCRGKWKSSKLREICQLSRGNSNKEPNNLRASNLYQRLMTNDLFHPMSSPIDEKALLGEVIYKVSIILAIALFIRYKKKLQYSSSQPHSLQWTISLNPKGAEEGLQRAQVMRSPKIESSNARNAGSPT</sequence>
<feature type="region of interest" description="Disordered" evidence="1">
    <location>
        <begin position="114"/>
        <end position="139"/>
    </location>
</feature>
<reference evidence="2" key="1">
    <citation type="submission" date="2019-06" db="EMBL/GenBank/DDBJ databases">
        <authorList>
            <person name="Zheng W."/>
        </authorList>
    </citation>
    <scope>NUCLEOTIDE SEQUENCE</scope>
    <source>
        <strain evidence="2">QDHG01</strain>
    </source>
</reference>